<proteinExistence type="inferred from homology"/>
<dbReference type="RefSeq" id="XP_009533596.1">
    <property type="nucleotide sequence ID" value="XM_009535301.1"/>
</dbReference>
<dbReference type="SUPFAM" id="SSF63737">
    <property type="entry name" value="Leukotriene A4 hydrolase N-terminal domain"/>
    <property type="match status" value="1"/>
</dbReference>
<dbReference type="SUPFAM" id="SSF55486">
    <property type="entry name" value="Metalloproteases ('zincins'), catalytic domain"/>
    <property type="match status" value="1"/>
</dbReference>
<dbReference type="GO" id="GO:0008270">
    <property type="term" value="F:zinc ion binding"/>
    <property type="evidence" value="ECO:0007669"/>
    <property type="project" value="UniProtKB-UniRule"/>
</dbReference>
<evidence type="ECO:0000256" key="1">
    <source>
        <dbReference type="ARBA" id="ARBA00010136"/>
    </source>
</evidence>
<dbReference type="KEGG" id="psoj:PHYSODRAFT_347580"/>
<dbReference type="Gene3D" id="1.10.390.10">
    <property type="entry name" value="Neutral Protease Domain 2"/>
    <property type="match status" value="1"/>
</dbReference>
<dbReference type="PRINTS" id="PR00756">
    <property type="entry name" value="ALADIPTASE"/>
</dbReference>
<evidence type="ECO:0000256" key="11">
    <source>
        <dbReference type="RuleBase" id="RU364040"/>
    </source>
</evidence>
<feature type="binding site" evidence="9">
    <location>
        <position position="329"/>
    </location>
    <ligand>
        <name>Zn(2+)</name>
        <dbReference type="ChEBI" id="CHEBI:29105"/>
        <note>catalytic</note>
    </ligand>
</feature>
<keyword evidence="7 11" id="KW-0482">Metalloprotease</keyword>
<dbReference type="InterPro" id="IPR001930">
    <property type="entry name" value="Peptidase_M1"/>
</dbReference>
<dbReference type="InterPro" id="IPR045357">
    <property type="entry name" value="Aminopeptidase_N-like_N"/>
</dbReference>
<comment type="similarity">
    <text evidence="1 11">Belongs to the peptidase M1 family.</text>
</comment>
<dbReference type="InterPro" id="IPR027268">
    <property type="entry name" value="Peptidase_M4/M1_CTD_sf"/>
</dbReference>
<dbReference type="Gene3D" id="2.60.40.1730">
    <property type="entry name" value="tricorn interacting facor f3 domain"/>
    <property type="match status" value="1"/>
</dbReference>
<dbReference type="Gene3D" id="1.25.50.20">
    <property type="match status" value="1"/>
</dbReference>
<keyword evidence="4 9" id="KW-0479">Metal-binding</keyword>
<gene>
    <name evidence="15" type="ORF">PHYSODRAFT_347580</name>
</gene>
<evidence type="ECO:0000256" key="2">
    <source>
        <dbReference type="ARBA" id="ARBA00022438"/>
    </source>
</evidence>
<protein>
    <recommendedName>
        <fullName evidence="11">Aminopeptidase</fullName>
        <ecNumber evidence="11">3.4.11.-</ecNumber>
    </recommendedName>
</protein>
<keyword evidence="2 11" id="KW-0031">Aminopeptidase</keyword>
<dbReference type="InterPro" id="IPR024571">
    <property type="entry name" value="ERAP1-like_C_dom"/>
</dbReference>
<keyword evidence="6 9" id="KW-0862">Zinc</keyword>
<reference evidence="15 16" key="1">
    <citation type="journal article" date="2006" name="Science">
        <title>Phytophthora genome sequences uncover evolutionary origins and mechanisms of pathogenesis.</title>
        <authorList>
            <person name="Tyler B.M."/>
            <person name="Tripathy S."/>
            <person name="Zhang X."/>
            <person name="Dehal P."/>
            <person name="Jiang R.H."/>
            <person name="Aerts A."/>
            <person name="Arredondo F.D."/>
            <person name="Baxter L."/>
            <person name="Bensasson D."/>
            <person name="Beynon J.L."/>
            <person name="Chapman J."/>
            <person name="Damasceno C.M."/>
            <person name="Dorrance A.E."/>
            <person name="Dou D."/>
            <person name="Dickerman A.W."/>
            <person name="Dubchak I.L."/>
            <person name="Garbelotto M."/>
            <person name="Gijzen M."/>
            <person name="Gordon S.G."/>
            <person name="Govers F."/>
            <person name="Grunwald N.J."/>
            <person name="Huang W."/>
            <person name="Ivors K.L."/>
            <person name="Jones R.W."/>
            <person name="Kamoun S."/>
            <person name="Krampis K."/>
            <person name="Lamour K.H."/>
            <person name="Lee M.K."/>
            <person name="McDonald W.H."/>
            <person name="Medina M."/>
            <person name="Meijer H.J."/>
            <person name="Nordberg E.K."/>
            <person name="Maclean D.J."/>
            <person name="Ospina-Giraldo M.D."/>
            <person name="Morris P.F."/>
            <person name="Phuntumart V."/>
            <person name="Putnam N.H."/>
            <person name="Rash S."/>
            <person name="Rose J.K."/>
            <person name="Sakihama Y."/>
            <person name="Salamov A.A."/>
            <person name="Savidor A."/>
            <person name="Scheuring C.F."/>
            <person name="Smith B.M."/>
            <person name="Sobral B.W."/>
            <person name="Terry A."/>
            <person name="Torto-Alalibo T.A."/>
            <person name="Win J."/>
            <person name="Xu Z."/>
            <person name="Zhang H."/>
            <person name="Grigoriev I.V."/>
            <person name="Rokhsar D.S."/>
            <person name="Boore J.L."/>
        </authorList>
    </citation>
    <scope>NUCLEOTIDE SEQUENCE [LARGE SCALE GENOMIC DNA]</scope>
    <source>
        <strain evidence="15 16">P6497</strain>
    </source>
</reference>
<dbReference type="GO" id="GO:0005615">
    <property type="term" value="C:extracellular space"/>
    <property type="evidence" value="ECO:0007669"/>
    <property type="project" value="TreeGrafter"/>
</dbReference>
<sequence length="904" mass="101883">MAAKPEVFKRLPSCVVPEKYHVDYELIDLLNFRFEGSERVELRVASATRVVTCHAVELHVFDVSVEDAASAWKTQRAQSIQFQAKDDSVSFHFAEPLAAGSRVTLKLQFHGFLNDQLLGFYRTEYDNQGERRVLAVTQFEACDARRAFVCWDEPALKAMFEISMVTDVDLVALSNAQVVETLVRPRKNAHIRTKTRADVGGTMEKVWKFAESPVMSTYLVAMVVGEFDMISDLTKEGVVVNVYTAPGQSARGRFALDVATKALSFFSESFGIPYPLKKLDMVSIPDFLGAMENWGLVTYTETFLLVDPKLSSHEIKADAARAICHELSHQWFGNLVTMDWWTGLWLNEGFAQFMEFEAAHHIFPEWKLWETFVQDIMLGSAFVKDAMVSSHPIEVVVNHPQEADEIFDAISYHKGSSVVRMLSEYLGRDVFFRGVHNYLVKFSYQNTVTEDLWEALEKASGQNLKDMADTWTKQVGFPFVTVKQDAEGKCVLVQERFFADTSLNSGDNTLWDLPLTFCTSEDPSLVKRLGIWGAKTTSLDSSTAPTTPFAAGDEINEHIQLPAGPKGWIKLNPNQASFYLVNYSPALWKRLEIPVKEQLFGVPDRVSLLNSVFTFARAGVLELPVALDFTSAYVDEHASLCWKEISRNMGYYSNLFREETFYSELQRYIRSLFSHVMKRLGWDADTSREADADEGEFRKTVINRLGLANDKGVIKEANKRFHAYLGGDSSALSGDLRGAVFDIEVTFGDAANAKLLQELHNKSDFAEERRDCLDAIGSVSGAAAKLQVLEWAVENVRSQDIHYPFISVASDKLGSQVAWQYVQDKWDFLSKKYSAMTLGSIVCGVVSRFQSEAMAVEVEAFMVDKDTAGYKRRLDVAMEAVRLKSTAFCRDRESLAKWLKERAV</sequence>
<keyword evidence="16" id="KW-1185">Reference proteome</keyword>
<feature type="binding site" evidence="9">
    <location>
        <position position="348"/>
    </location>
    <ligand>
        <name>Zn(2+)</name>
        <dbReference type="ChEBI" id="CHEBI:29105"/>
        <note>catalytic</note>
    </ligand>
</feature>
<evidence type="ECO:0000256" key="9">
    <source>
        <dbReference type="PIRSR" id="PIRSR634016-3"/>
    </source>
</evidence>
<dbReference type="Pfam" id="PF11838">
    <property type="entry name" value="ERAP1_C"/>
    <property type="match status" value="1"/>
</dbReference>
<dbReference type="InterPro" id="IPR042097">
    <property type="entry name" value="Aminopeptidase_N-like_N_sf"/>
</dbReference>
<evidence type="ECO:0000256" key="7">
    <source>
        <dbReference type="ARBA" id="ARBA00023049"/>
    </source>
</evidence>
<dbReference type="InterPro" id="IPR034016">
    <property type="entry name" value="M1_APN-typ"/>
</dbReference>
<dbReference type="CDD" id="cd09601">
    <property type="entry name" value="M1_APN-Q_like"/>
    <property type="match status" value="1"/>
</dbReference>
<dbReference type="InterPro" id="IPR050344">
    <property type="entry name" value="Peptidase_M1_aminopeptidases"/>
</dbReference>
<dbReference type="GO" id="GO:0005737">
    <property type="term" value="C:cytoplasm"/>
    <property type="evidence" value="ECO:0007669"/>
    <property type="project" value="TreeGrafter"/>
</dbReference>
<feature type="domain" description="Aminopeptidase N-like N-terminal" evidence="14">
    <location>
        <begin position="17"/>
        <end position="219"/>
    </location>
</feature>
<dbReference type="Pfam" id="PF01433">
    <property type="entry name" value="Peptidase_M1"/>
    <property type="match status" value="1"/>
</dbReference>
<evidence type="ECO:0000256" key="10">
    <source>
        <dbReference type="PIRSR" id="PIRSR634016-4"/>
    </source>
</evidence>
<evidence type="ECO:0000259" key="14">
    <source>
        <dbReference type="Pfam" id="PF17900"/>
    </source>
</evidence>
<keyword evidence="3 11" id="KW-0645">Protease</keyword>
<evidence type="ECO:0000259" key="12">
    <source>
        <dbReference type="Pfam" id="PF01433"/>
    </source>
</evidence>
<name>G5A1Q3_PHYSP</name>
<dbReference type="GO" id="GO:0016020">
    <property type="term" value="C:membrane"/>
    <property type="evidence" value="ECO:0007669"/>
    <property type="project" value="TreeGrafter"/>
</dbReference>
<dbReference type="Gene3D" id="2.60.40.1910">
    <property type="match status" value="1"/>
</dbReference>
<dbReference type="GO" id="GO:0043171">
    <property type="term" value="P:peptide catabolic process"/>
    <property type="evidence" value="ECO:0007669"/>
    <property type="project" value="TreeGrafter"/>
</dbReference>
<dbReference type="FunFam" id="1.10.390.10:FF:000001">
    <property type="entry name" value="Aminopeptidase"/>
    <property type="match status" value="1"/>
</dbReference>
<dbReference type="GO" id="GO:0006508">
    <property type="term" value="P:proteolysis"/>
    <property type="evidence" value="ECO:0007669"/>
    <property type="project" value="UniProtKB-KW"/>
</dbReference>
<evidence type="ECO:0000256" key="8">
    <source>
        <dbReference type="PIRSR" id="PIRSR634016-1"/>
    </source>
</evidence>
<dbReference type="InterPro" id="IPR014782">
    <property type="entry name" value="Peptidase_M1_dom"/>
</dbReference>
<accession>G5A1Q3</accession>
<keyword evidence="5 11" id="KW-0378">Hydrolase</keyword>
<feature type="site" description="Transition state stabilizer" evidence="10">
    <location>
        <position position="412"/>
    </location>
</feature>
<dbReference type="AlphaFoldDB" id="G5A1Q3"/>
<evidence type="ECO:0000313" key="16">
    <source>
        <dbReference type="Proteomes" id="UP000002640"/>
    </source>
</evidence>
<dbReference type="SMR" id="G5A1Q3"/>
<dbReference type="Pfam" id="PF17900">
    <property type="entry name" value="Peptidase_M1_N"/>
    <property type="match status" value="1"/>
</dbReference>
<dbReference type="InParanoid" id="G5A1Q3"/>
<dbReference type="OMA" id="MMEYVAI"/>
<evidence type="ECO:0000259" key="13">
    <source>
        <dbReference type="Pfam" id="PF11838"/>
    </source>
</evidence>
<dbReference type="GeneID" id="20648896"/>
<dbReference type="Proteomes" id="UP000002640">
    <property type="component" value="Unassembled WGS sequence"/>
</dbReference>
<dbReference type="EMBL" id="JH159158">
    <property type="protein sequence ID" value="EGZ10851.1"/>
    <property type="molecule type" value="Genomic_DNA"/>
</dbReference>
<dbReference type="GO" id="GO:0042277">
    <property type="term" value="F:peptide binding"/>
    <property type="evidence" value="ECO:0007669"/>
    <property type="project" value="TreeGrafter"/>
</dbReference>
<dbReference type="PANTHER" id="PTHR11533:SF174">
    <property type="entry name" value="PUROMYCIN-SENSITIVE AMINOPEPTIDASE-RELATED"/>
    <property type="match status" value="1"/>
</dbReference>
<feature type="binding site" evidence="9">
    <location>
        <position position="325"/>
    </location>
    <ligand>
        <name>Zn(2+)</name>
        <dbReference type="ChEBI" id="CHEBI:29105"/>
        <note>catalytic</note>
    </ligand>
</feature>
<dbReference type="STRING" id="1094619.G5A1Q3"/>
<dbReference type="GO" id="GO:0070006">
    <property type="term" value="F:metalloaminopeptidase activity"/>
    <property type="evidence" value="ECO:0007669"/>
    <property type="project" value="TreeGrafter"/>
</dbReference>
<evidence type="ECO:0000256" key="5">
    <source>
        <dbReference type="ARBA" id="ARBA00022801"/>
    </source>
</evidence>
<evidence type="ECO:0000256" key="4">
    <source>
        <dbReference type="ARBA" id="ARBA00022723"/>
    </source>
</evidence>
<comment type="cofactor">
    <cofactor evidence="9 11">
        <name>Zn(2+)</name>
        <dbReference type="ChEBI" id="CHEBI:29105"/>
    </cofactor>
    <text evidence="9 11">Binds 1 zinc ion per subunit.</text>
</comment>
<feature type="active site" description="Proton acceptor" evidence="8">
    <location>
        <position position="326"/>
    </location>
</feature>
<organism evidence="15 16">
    <name type="scientific">Phytophthora sojae (strain P6497)</name>
    <name type="common">Soybean stem and root rot agent</name>
    <name type="synonym">Phytophthora megasperma f. sp. glycines</name>
    <dbReference type="NCBI Taxonomy" id="1094619"/>
    <lineage>
        <taxon>Eukaryota</taxon>
        <taxon>Sar</taxon>
        <taxon>Stramenopiles</taxon>
        <taxon>Oomycota</taxon>
        <taxon>Peronosporomycetes</taxon>
        <taxon>Peronosporales</taxon>
        <taxon>Peronosporaceae</taxon>
        <taxon>Phytophthora</taxon>
    </lineage>
</organism>
<feature type="domain" description="Peptidase M1 membrane alanine aminopeptidase" evidence="12">
    <location>
        <begin position="254"/>
        <end position="471"/>
    </location>
</feature>
<feature type="domain" description="ERAP1-like C-terminal" evidence="13">
    <location>
        <begin position="568"/>
        <end position="882"/>
    </location>
</feature>
<evidence type="ECO:0000256" key="3">
    <source>
        <dbReference type="ARBA" id="ARBA00022670"/>
    </source>
</evidence>
<dbReference type="MEROPS" id="M01.010"/>
<dbReference type="PANTHER" id="PTHR11533">
    <property type="entry name" value="PROTEASE M1 ZINC METALLOPROTEASE"/>
    <property type="match status" value="1"/>
</dbReference>
<evidence type="ECO:0000313" key="15">
    <source>
        <dbReference type="EMBL" id="EGZ10851.1"/>
    </source>
</evidence>
<dbReference type="FunFam" id="2.60.40.1730:FF:000025">
    <property type="entry name" value="Aminopeptidase"/>
    <property type="match status" value="1"/>
</dbReference>
<evidence type="ECO:0000256" key="6">
    <source>
        <dbReference type="ARBA" id="ARBA00022833"/>
    </source>
</evidence>
<dbReference type="EC" id="3.4.11.-" evidence="11"/>